<evidence type="ECO:0000259" key="1">
    <source>
        <dbReference type="Pfam" id="PF07561"/>
    </source>
</evidence>
<name>A0A840NIK9_9PSEU</name>
<feature type="domain" description="DUF1540" evidence="1">
    <location>
        <begin position="9"/>
        <end position="40"/>
    </location>
</feature>
<evidence type="ECO:0000313" key="2">
    <source>
        <dbReference type="EMBL" id="MBB5070023.1"/>
    </source>
</evidence>
<keyword evidence="3" id="KW-1185">Reference proteome</keyword>
<dbReference type="InterPro" id="IPR011437">
    <property type="entry name" value="DUF1540"/>
</dbReference>
<dbReference type="RefSeq" id="WP_184479618.1">
    <property type="nucleotide sequence ID" value="NZ_JACHIV010000001.1"/>
</dbReference>
<evidence type="ECO:0000313" key="3">
    <source>
        <dbReference type="Proteomes" id="UP000580474"/>
    </source>
</evidence>
<dbReference type="EMBL" id="JACHIV010000001">
    <property type="protein sequence ID" value="MBB5070023.1"/>
    <property type="molecule type" value="Genomic_DNA"/>
</dbReference>
<organism evidence="2 3">
    <name type="scientific">Saccharopolyspora gloriosae</name>
    <dbReference type="NCBI Taxonomy" id="455344"/>
    <lineage>
        <taxon>Bacteria</taxon>
        <taxon>Bacillati</taxon>
        <taxon>Actinomycetota</taxon>
        <taxon>Actinomycetes</taxon>
        <taxon>Pseudonocardiales</taxon>
        <taxon>Pseudonocardiaceae</taxon>
        <taxon>Saccharopolyspora</taxon>
    </lineage>
</organism>
<comment type="caution">
    <text evidence="2">The sequence shown here is derived from an EMBL/GenBank/DDBJ whole genome shotgun (WGS) entry which is preliminary data.</text>
</comment>
<protein>
    <recommendedName>
        <fullName evidence="1">DUF1540 domain-containing protein</fullName>
    </recommendedName>
</protein>
<sequence>MHMPAVAECTAESCAYNNDHTCHALAITVGQQTDARCDTFTTAAERGGDPAATGHVGACTMSDCRHNIDLECQAPSITVGQQQDIVDCLTYQPA</sequence>
<accession>A0A840NIK9</accession>
<dbReference type="Pfam" id="PF07561">
    <property type="entry name" value="DUF1540"/>
    <property type="match status" value="2"/>
</dbReference>
<proteinExistence type="predicted"/>
<reference evidence="2 3" key="1">
    <citation type="submission" date="2020-08" db="EMBL/GenBank/DDBJ databases">
        <title>Sequencing the genomes of 1000 actinobacteria strains.</title>
        <authorList>
            <person name="Klenk H.-P."/>
        </authorList>
    </citation>
    <scope>NUCLEOTIDE SEQUENCE [LARGE SCALE GENOMIC DNA]</scope>
    <source>
        <strain evidence="2 3">DSM 45582</strain>
    </source>
</reference>
<dbReference type="AlphaFoldDB" id="A0A840NIK9"/>
<feature type="domain" description="DUF1540" evidence="1">
    <location>
        <begin position="59"/>
        <end position="91"/>
    </location>
</feature>
<dbReference type="Proteomes" id="UP000580474">
    <property type="component" value="Unassembled WGS sequence"/>
</dbReference>
<gene>
    <name evidence="2" type="ORF">BJ969_003111</name>
</gene>